<proteinExistence type="predicted"/>
<protein>
    <recommendedName>
        <fullName evidence="4">VCBS repeat-containing protein</fullName>
    </recommendedName>
</protein>
<evidence type="ECO:0000313" key="2">
    <source>
        <dbReference type="EMBL" id="PXF22167.1"/>
    </source>
</evidence>
<reference evidence="2 3" key="1">
    <citation type="journal article" date="2015" name="Nat. Commun.">
        <title>Genomic and transcriptomic evidence for scavenging of diverse organic compounds by widespread deep-sea archaea.</title>
        <authorList>
            <person name="Li M."/>
            <person name="Baker B.J."/>
            <person name="Anantharaman K."/>
            <person name="Jain S."/>
            <person name="Breier J.A."/>
            <person name="Dick G.J."/>
        </authorList>
    </citation>
    <scope>NUCLEOTIDE SEQUENCE [LARGE SCALE GENOMIC DNA]</scope>
    <source>
        <strain evidence="2">Cayman_51_deep</strain>
    </source>
</reference>
<keyword evidence="1" id="KW-1133">Transmembrane helix</keyword>
<dbReference type="InterPro" id="IPR028994">
    <property type="entry name" value="Integrin_alpha_N"/>
</dbReference>
<dbReference type="SUPFAM" id="SSF69318">
    <property type="entry name" value="Integrin alpha N-terminal domain"/>
    <property type="match status" value="1"/>
</dbReference>
<organism evidence="2 3">
    <name type="scientific">Candidatus Thalassarchaeum betae</name>
    <dbReference type="NCBI Taxonomy" id="2599289"/>
    <lineage>
        <taxon>Archaea</taxon>
        <taxon>Methanobacteriati</taxon>
        <taxon>Thermoplasmatota</taxon>
        <taxon>Candidatus Poseidoniia</taxon>
        <taxon>Candidatus Poseidoniales</taxon>
        <taxon>Candidatus Thalassarchaeaceae</taxon>
        <taxon>Candidatus Thalassarchaeum</taxon>
    </lineage>
</organism>
<name>A0A2V3HSQ0_9ARCH</name>
<sequence length="2115" mass="234049">MLLMLGSLIVALVPAVSASHITQYAVQRDPSHLSVGDLDCDGHNDIVAVSMMGHFITVLYNDGSGGFQDRQDVFISNNVSQRAGFVDTANSVDVEIADVDDDGVNDIIYYQENIRFVGESFVRPGNLTTMWGDCNERVNEWDLTEITVSNPYHLGMDVADIDDDGAADIVLVTQDATAANQYIQIYRGPDPSLLTNQQSIPVPLTNGLYVEVMLGHWGETVQGGGIPGGIGDCEDLDIWLLRTPPYNIGVGYSVGHFDNMTVLEYDCLTNQYPNPMDATAQGVHEFKLDADHNYPLYGIDIADTDDDGEIDLIAAIDGITGNISYATKSGSSWSTQNYVYLGDYLGASLTIVDINRDGEVDFFVPTEVTLTRLQDSTAQNQTYLLLDNLREINSVEIILADPSGPGYLSSLSFNVGRRPTMAIPAQLQGGDESAYEIVIGQRDYGYRFADNAMWLDTQGWAGAGDFLSVLTLDNEDVGITEVTIAPASYNPATGQAEIGEGTRWVNVTVKNTGLNPLTGSINVDLEVKEVVGGTDTVVYSNDFEGNEDTTNCANCAFVKNSYTGMYETGASSWHIESNSTAATENVSWYEADSNPTDYYWAGIDYNGDNESDSGYYNNMDEALILENVDLTGADAAYMDLSVMCTTAYFELYLAEQYSVVERWLYEDSCGIEVWSEGNGWESVFFNGGWDNERFFRIYWQGVDPEYNTYNGNNFANTATGWINYTEGGGTSEDPNELESIDLTRYAGQVIDIRFRFRSGLMGSVGPVGSSQDTGLDGFAFDNITIRKRDVTFGSTETVSQQLIFNDFAAGASEEVSLTADFIDNRTYYVKTELTNPSGFIDMDGLNDDIRFQLTVNNLFDPCLAEEHWVDLENGVRYASGERDVEVRVQNCGNTVTDFQVEAFIQNAEPDLVAIEDFSGIEPMWTDDGNENGSRLDDSTGSNDMLPQNRGVFNSHAYWLGHPSDGYGDNWNETLTLDPIPVASTGADFTYLTYDYYAEGDYLKDSNGNILAIRDAANLEITWTKQGEVFEGVVYGTWTDLNENGIQNTNPDDPNFHRCEDFDLNGYDEVEYFGDHSDRINSVVWFDSENILKSVTVDLTHIVILNRTNEDTSEWRDECTTLAGSEVSLTWRFQSNDDGVNGNAGLAGFGIDNIRVEEFTFEDDGTYTVDVTGLDAAQRQQVNLATHDFQSGIYKIDVTTIFDNTDPLTSWYNESEVNIANNHSSIIFSIASADITLMQPDVLECVADITYECVYPIDDASAHSFAVPLLNGVIAGEYQITMKIVDLDTGQTVYEEDCDNGPFDLEPHARDQANWTNPYNSWYDGHTYNISFYGTLTEDNERSGNDRYFEIQFFEQIDVAVLSNPTDQNRLQSVKRDLEAMGKTYTQLQMENWDTYATPDWVEHYDKVLLPWQTDYNVYYGDYYEKLDETRESDGLTVTETLEDYMTGGGTVQIHLGPYRNEYQPNRLPFGMDIAMRNQANFTVDNRIHYSNLTIIDQFHPILSNVDPVAFSGVHGGSYVALAGLDTAQVQGTQIPQVCGGRISDPVGTFHTLIRDTNYETQSLLSVCNRGAGGLIVTTIDVENPSVSEEYGGSSMPLLSNMLAYHLTPYPLDFGIAGESFDLSINGEAPSIDTVTGAYATMYIKSNSDLDFSYVTTAEGVVADWTLESGNNDSVTGWDGSIIDAGEFSHTQQLNPSIPTLGSFCVGDTTSDTGCRIGAEWMLTLYLHDGEGHTRITYIRLVTDDTLADEFRPIASASMIENEVTDEYVTLDGTKTVAGVDWPVYRTRLSDTGDLSISFTAQDSYDPDAPEGEKGVVLYEWKVFFDYPWDSQNPTLQGHEFQIPAAAGDDWTYVFRNLTSSPDGNLENQIRVELIVYDKAGKQSQKARMYFVVVGEDFGDDEPVVDFTKPRPQDSQSEDLVTITGSLVSGAENSDVVIEVALTEAVLDYTTTQKITQKSIGKYNKTGLLADGQQFTLTLDISDLYQETGVAATIYVRITEGDGSRYVISDTLAINLLPDLPVLSKDQGEGMSMLLIGGIGVVILLLVVVVTVVMRGRGKEDSGEDTVEQFGGVEEMDPVEAYVQQMVASGYDEQTARQYAQQYYAQYYEQQRRDGG</sequence>
<comment type="caution">
    <text evidence="2">The sequence shown here is derived from an EMBL/GenBank/DDBJ whole genome shotgun (WGS) entry which is preliminary data.</text>
</comment>
<accession>A0A2V3HSQ0</accession>
<gene>
    <name evidence="2" type="ORF">CXX69_01915</name>
</gene>
<dbReference type="Proteomes" id="UP000248161">
    <property type="component" value="Unassembled WGS sequence"/>
</dbReference>
<feature type="transmembrane region" description="Helical" evidence="1">
    <location>
        <begin position="2030"/>
        <end position="2052"/>
    </location>
</feature>
<dbReference type="EMBL" id="PSPG01000003">
    <property type="protein sequence ID" value="PXF22167.1"/>
    <property type="molecule type" value="Genomic_DNA"/>
</dbReference>
<keyword evidence="1" id="KW-0472">Membrane</keyword>
<evidence type="ECO:0000313" key="3">
    <source>
        <dbReference type="Proteomes" id="UP000248161"/>
    </source>
</evidence>
<evidence type="ECO:0000256" key="1">
    <source>
        <dbReference type="SAM" id="Phobius"/>
    </source>
</evidence>
<evidence type="ECO:0008006" key="4">
    <source>
        <dbReference type="Google" id="ProtNLM"/>
    </source>
</evidence>
<keyword evidence="1" id="KW-0812">Transmembrane</keyword>